<dbReference type="SUPFAM" id="SSF50729">
    <property type="entry name" value="PH domain-like"/>
    <property type="match status" value="1"/>
</dbReference>
<dbReference type="SMART" id="SM00461">
    <property type="entry name" value="WH1"/>
    <property type="match status" value="1"/>
</dbReference>
<evidence type="ECO:0000256" key="1">
    <source>
        <dbReference type="SAM" id="MobiDB-lite"/>
    </source>
</evidence>
<evidence type="ECO:0000313" key="4">
    <source>
        <dbReference type="Proteomes" id="UP000308365"/>
    </source>
</evidence>
<evidence type="ECO:0000313" key="3">
    <source>
        <dbReference type="EMBL" id="TKC34564.1"/>
    </source>
</evidence>
<feature type="non-terminal residue" evidence="3">
    <location>
        <position position="1"/>
    </location>
</feature>
<name>A0A4U1EEJ1_MONMO</name>
<feature type="compositionally biased region" description="Gly residues" evidence="1">
    <location>
        <begin position="315"/>
        <end position="325"/>
    </location>
</feature>
<feature type="compositionally biased region" description="Pro residues" evidence="1">
    <location>
        <begin position="244"/>
        <end position="254"/>
    </location>
</feature>
<comment type="caution">
    <text evidence="3">The sequence shown here is derived from an EMBL/GenBank/DDBJ whole genome shotgun (WGS) entry which is preliminary data.</text>
</comment>
<dbReference type="InterPro" id="IPR011993">
    <property type="entry name" value="PH-like_dom_sf"/>
</dbReference>
<dbReference type="PANTHER" id="PTHR11202">
    <property type="entry name" value="SPROUTY-RELATED, EVH1 DOMAIN-CONTAINING PROTEIN FAMILY MEMBER"/>
    <property type="match status" value="1"/>
</dbReference>
<dbReference type="CDD" id="cd22185">
    <property type="entry name" value="WH2_hVASP-like"/>
    <property type="match status" value="1"/>
</dbReference>
<dbReference type="GO" id="GO:0007411">
    <property type="term" value="P:axon guidance"/>
    <property type="evidence" value="ECO:0007669"/>
    <property type="project" value="TreeGrafter"/>
</dbReference>
<dbReference type="EMBL" id="RWIC01001814">
    <property type="protein sequence ID" value="TKC34564.1"/>
    <property type="molecule type" value="Genomic_DNA"/>
</dbReference>
<dbReference type="GO" id="GO:0005522">
    <property type="term" value="F:profilin binding"/>
    <property type="evidence" value="ECO:0007669"/>
    <property type="project" value="TreeGrafter"/>
</dbReference>
<feature type="compositionally biased region" description="Polar residues" evidence="1">
    <location>
        <begin position="232"/>
        <end position="243"/>
    </location>
</feature>
<dbReference type="PANTHER" id="PTHR11202:SF1">
    <property type="entry name" value="PROTEIN ENABLED HOMOLOG"/>
    <property type="match status" value="1"/>
</dbReference>
<feature type="compositionally biased region" description="Polar residues" evidence="1">
    <location>
        <begin position="299"/>
        <end position="311"/>
    </location>
</feature>
<dbReference type="Gene3D" id="2.30.29.30">
    <property type="entry name" value="Pleckstrin-homology domain (PH domain)/Phosphotyrosine-binding domain (PTB)"/>
    <property type="match status" value="1"/>
</dbReference>
<sequence>NNTFRVVGRKIQDQQVVIYCAIPKGLKYDQATQTFHQWWDARQVYVLNFGSKEDAHVFASAMMHALGTKFTTTCRSSEWPITRRIGNSKKATTRTAMTKGAGAGKAGERKNAKEEIGEGEVRKGKAGETGLGKVRKRVARAARKGAAGVRGRAKNGKCRCPCLCGDNSSTSEPGWQAASQPRNLQPNRAFSWDHLHLHPLLHSHQVLPRHQSHSLHPQGPLYPLHFRPQDPPSASSTALSESGTPPPPPPPSAPLPASGFFSGSMSEDNRPLTGLAAAVAGAKLRKVSRMEDASFPSGGNTIGVNSASSKTDMGRGNGSLPLGGSGLMEEMSALLARRRRIAEKGSTIETEQK</sequence>
<reference evidence="4" key="1">
    <citation type="journal article" date="2019" name="IScience">
        <title>Narwhal Genome Reveals Long-Term Low Genetic Diversity despite Current Large Abundance Size.</title>
        <authorList>
            <person name="Westbury M.V."/>
            <person name="Petersen B."/>
            <person name="Garde E."/>
            <person name="Heide-Jorgensen M.P."/>
            <person name="Lorenzen E.D."/>
        </authorList>
    </citation>
    <scope>NUCLEOTIDE SEQUENCE [LARGE SCALE GENOMIC DNA]</scope>
</reference>
<feature type="compositionally biased region" description="Basic and acidic residues" evidence="1">
    <location>
        <begin position="106"/>
        <end position="124"/>
    </location>
</feature>
<dbReference type="GO" id="GO:0017124">
    <property type="term" value="F:SH3 domain binding"/>
    <property type="evidence" value="ECO:0007669"/>
    <property type="project" value="TreeGrafter"/>
</dbReference>
<feature type="region of interest" description="Disordered" evidence="1">
    <location>
        <begin position="89"/>
        <end position="124"/>
    </location>
</feature>
<accession>A0A4U1EEJ1</accession>
<dbReference type="Proteomes" id="UP000308365">
    <property type="component" value="Unassembled WGS sequence"/>
</dbReference>
<dbReference type="GO" id="GO:0008154">
    <property type="term" value="P:actin polymerization or depolymerization"/>
    <property type="evidence" value="ECO:0007669"/>
    <property type="project" value="TreeGrafter"/>
</dbReference>
<dbReference type="PROSITE" id="PS50229">
    <property type="entry name" value="WH1"/>
    <property type="match status" value="1"/>
</dbReference>
<feature type="region of interest" description="Disordered" evidence="1">
    <location>
        <begin position="299"/>
        <end position="325"/>
    </location>
</feature>
<proteinExistence type="predicted"/>
<protein>
    <recommendedName>
        <fullName evidence="2">WH1 domain-containing protein</fullName>
    </recommendedName>
</protein>
<evidence type="ECO:0000259" key="2">
    <source>
        <dbReference type="PROSITE" id="PS50229"/>
    </source>
</evidence>
<feature type="domain" description="WH1" evidence="2">
    <location>
        <begin position="1"/>
        <end position="69"/>
    </location>
</feature>
<dbReference type="AlphaFoldDB" id="A0A4U1EEJ1"/>
<dbReference type="InterPro" id="IPR000697">
    <property type="entry name" value="WH1/EVH1_dom"/>
</dbReference>
<organism evidence="3 4">
    <name type="scientific">Monodon monoceros</name>
    <name type="common">Narwhal</name>
    <name type="synonym">Ceratodon monodon</name>
    <dbReference type="NCBI Taxonomy" id="40151"/>
    <lineage>
        <taxon>Eukaryota</taxon>
        <taxon>Metazoa</taxon>
        <taxon>Chordata</taxon>
        <taxon>Craniata</taxon>
        <taxon>Vertebrata</taxon>
        <taxon>Euteleostomi</taxon>
        <taxon>Mammalia</taxon>
        <taxon>Eutheria</taxon>
        <taxon>Laurasiatheria</taxon>
        <taxon>Artiodactyla</taxon>
        <taxon>Whippomorpha</taxon>
        <taxon>Cetacea</taxon>
        <taxon>Odontoceti</taxon>
        <taxon>Monodontidae</taxon>
        <taxon>Monodon</taxon>
    </lineage>
</organism>
<dbReference type="Pfam" id="PF00568">
    <property type="entry name" value="WH1"/>
    <property type="match status" value="1"/>
</dbReference>
<feature type="compositionally biased region" description="Low complexity" evidence="1">
    <location>
        <begin position="89"/>
        <end position="100"/>
    </location>
</feature>
<dbReference type="GO" id="GO:0070358">
    <property type="term" value="P:actin polymerization-dependent cell motility"/>
    <property type="evidence" value="ECO:0007669"/>
    <property type="project" value="TreeGrafter"/>
</dbReference>
<gene>
    <name evidence="3" type="ORF">EI555_017305</name>
</gene>
<feature type="region of interest" description="Disordered" evidence="1">
    <location>
        <begin position="208"/>
        <end position="266"/>
    </location>
</feature>